<dbReference type="Gene3D" id="3.40.50.1000">
    <property type="entry name" value="HAD superfamily/HAD-like"/>
    <property type="match status" value="1"/>
</dbReference>
<feature type="non-terminal residue" evidence="4">
    <location>
        <position position="1"/>
    </location>
</feature>
<keyword evidence="1" id="KW-0813">Transport</keyword>
<comment type="function">
    <text evidence="1">Essential component of the TIM23 complex, a complex that mediates the translocation of transit peptide-containing proteins across the mitochondrial inner membrane.</text>
</comment>
<keyword evidence="1" id="KW-0653">Protein transport</keyword>
<dbReference type="PROSITE" id="PS50969">
    <property type="entry name" value="FCP1"/>
    <property type="match status" value="1"/>
</dbReference>
<dbReference type="GO" id="GO:0005744">
    <property type="term" value="C:TIM23 mitochondrial import inner membrane translocase complex"/>
    <property type="evidence" value="ECO:0007669"/>
    <property type="project" value="UniProtKB-UniRule"/>
</dbReference>
<dbReference type="EMBL" id="CAJNOR010003931">
    <property type="protein sequence ID" value="CAF1460785.1"/>
    <property type="molecule type" value="Genomic_DNA"/>
</dbReference>
<evidence type="ECO:0000313" key="5">
    <source>
        <dbReference type="Proteomes" id="UP000663828"/>
    </source>
</evidence>
<comment type="subunit">
    <text evidence="1">Component of the TIM23 complex.</text>
</comment>
<dbReference type="EMBL" id="CAJNOR010001084">
    <property type="protein sequence ID" value="CAF1071580.1"/>
    <property type="molecule type" value="Genomic_DNA"/>
</dbReference>
<comment type="similarity">
    <text evidence="1">Belongs to the TIM50 family.</text>
</comment>
<dbReference type="Pfam" id="PF03031">
    <property type="entry name" value="NIF"/>
    <property type="match status" value="1"/>
</dbReference>
<dbReference type="InterPro" id="IPR004274">
    <property type="entry name" value="FCP1_dom"/>
</dbReference>
<dbReference type="Proteomes" id="UP000663828">
    <property type="component" value="Unassembled WGS sequence"/>
</dbReference>
<dbReference type="AlphaFoldDB" id="A0A815QAR8"/>
<dbReference type="PANTHER" id="PTHR12210">
    <property type="entry name" value="DULLARD PROTEIN PHOSPHATASE"/>
    <property type="match status" value="1"/>
</dbReference>
<name>A0A815QAR8_ADIRI</name>
<gene>
    <name evidence="3" type="ORF">XAT740_LOCUS16841</name>
    <name evidence="4" type="ORF">XAT740_LOCUS37425</name>
</gene>
<dbReference type="SUPFAM" id="SSF56784">
    <property type="entry name" value="HAD-like"/>
    <property type="match status" value="1"/>
</dbReference>
<evidence type="ECO:0000313" key="3">
    <source>
        <dbReference type="EMBL" id="CAF1071580.1"/>
    </source>
</evidence>
<protein>
    <recommendedName>
        <fullName evidence="1">Mitochondrial import inner membrane translocase subunit TIM50</fullName>
    </recommendedName>
</protein>
<dbReference type="InterPro" id="IPR036412">
    <property type="entry name" value="HAD-like_sf"/>
</dbReference>
<comment type="subcellular location">
    <subcellularLocation>
        <location evidence="1">Mitochondrion inner membrane</location>
        <topology evidence="1">Single-pass membrane protein</topology>
    </subcellularLocation>
</comment>
<sequence>KNLSAINSDLSRIFILDNSPVAYRCCPLNAIPIKSWFSDPTDTCLLSLLPFLDALRFCQDVRSVLSRNLHLHQQAMMTTTNSLTTQVVPVSTQ</sequence>
<dbReference type="InterPro" id="IPR023214">
    <property type="entry name" value="HAD_sf"/>
</dbReference>
<keyword evidence="5" id="KW-1185">Reference proteome</keyword>
<proteinExistence type="inferred from homology"/>
<keyword evidence="1" id="KW-0809">Transit peptide</keyword>
<keyword evidence="1" id="KW-0496">Mitochondrion</keyword>
<evidence type="ECO:0000259" key="2">
    <source>
        <dbReference type="PROSITE" id="PS50969"/>
    </source>
</evidence>
<feature type="domain" description="FCP1 homology" evidence="2">
    <location>
        <begin position="1"/>
        <end position="55"/>
    </location>
</feature>
<dbReference type="GO" id="GO:0015031">
    <property type="term" value="P:protein transport"/>
    <property type="evidence" value="ECO:0007669"/>
    <property type="project" value="UniProtKB-KW"/>
</dbReference>
<dbReference type="InterPro" id="IPR050365">
    <property type="entry name" value="TIM50"/>
</dbReference>
<comment type="caution">
    <text evidence="4">The sequence shown here is derived from an EMBL/GenBank/DDBJ whole genome shotgun (WGS) entry which is preliminary data.</text>
</comment>
<evidence type="ECO:0000256" key="1">
    <source>
        <dbReference type="RuleBase" id="RU365079"/>
    </source>
</evidence>
<reference evidence="4" key="1">
    <citation type="submission" date="2021-02" db="EMBL/GenBank/DDBJ databases">
        <authorList>
            <person name="Nowell W R."/>
        </authorList>
    </citation>
    <scope>NUCLEOTIDE SEQUENCE</scope>
</reference>
<accession>A0A815QAR8</accession>
<evidence type="ECO:0000313" key="4">
    <source>
        <dbReference type="EMBL" id="CAF1460785.1"/>
    </source>
</evidence>
<organism evidence="4 5">
    <name type="scientific">Adineta ricciae</name>
    <name type="common">Rotifer</name>
    <dbReference type="NCBI Taxonomy" id="249248"/>
    <lineage>
        <taxon>Eukaryota</taxon>
        <taxon>Metazoa</taxon>
        <taxon>Spiralia</taxon>
        <taxon>Gnathifera</taxon>
        <taxon>Rotifera</taxon>
        <taxon>Eurotatoria</taxon>
        <taxon>Bdelloidea</taxon>
        <taxon>Adinetida</taxon>
        <taxon>Adinetidae</taxon>
        <taxon>Adineta</taxon>
    </lineage>
</organism>
<keyword evidence="1" id="KW-0811">Translocation</keyword>